<dbReference type="PANTHER" id="PTHR43166">
    <property type="entry name" value="AMINO ACID IMPORT ATP-BINDING PROTEIN"/>
    <property type="match status" value="1"/>
</dbReference>
<keyword evidence="2" id="KW-0813">Transport</keyword>
<organism evidence="6 7">
    <name type="scientific">Paracholeplasma manati</name>
    <dbReference type="NCBI Taxonomy" id="591373"/>
    <lineage>
        <taxon>Bacteria</taxon>
        <taxon>Bacillati</taxon>
        <taxon>Mycoplasmatota</taxon>
        <taxon>Mollicutes</taxon>
        <taxon>Acholeplasmatales</taxon>
        <taxon>Acholeplasmataceae</taxon>
        <taxon>Paracholeplasma</taxon>
    </lineage>
</organism>
<keyword evidence="7" id="KW-1185">Reference proteome</keyword>
<comment type="similarity">
    <text evidence="1">Belongs to the ABC transporter superfamily.</text>
</comment>
<proteinExistence type="inferred from homology"/>
<gene>
    <name evidence="6" type="ORF">N7548_05775</name>
</gene>
<protein>
    <submittedName>
        <fullName evidence="6">ATP-binding cassette domain-containing protein</fullName>
    </submittedName>
</protein>
<dbReference type="InterPro" id="IPR003439">
    <property type="entry name" value="ABC_transporter-like_ATP-bd"/>
</dbReference>
<evidence type="ECO:0000313" key="6">
    <source>
        <dbReference type="EMBL" id="MCV2232335.1"/>
    </source>
</evidence>
<keyword evidence="4 6" id="KW-0067">ATP-binding</keyword>
<dbReference type="InterPro" id="IPR017871">
    <property type="entry name" value="ABC_transporter-like_CS"/>
</dbReference>
<dbReference type="EMBL" id="JAOVQM010000003">
    <property type="protein sequence ID" value="MCV2232335.1"/>
    <property type="molecule type" value="Genomic_DNA"/>
</dbReference>
<keyword evidence="3" id="KW-0547">Nucleotide-binding</keyword>
<sequence length="237" mass="26434">MLLETKNLSKNFKQVQAVKDVSFGLDAGEVLSIIGPSGSGKSTLLKLIANLEQPTEGDIYISGQSIQSADKKTKRALYQSMGFIFQDFALFEHLTVKENLELAPKLVYKKNQDSISKETNRLLKLVGLEDKIDAYPITLSGGQKQRIAIARALATSPKILLFDEPTSALDVKSIDDLVDIILKLKKAQIGILIVTHDLRFAKLVSSRLLFMKNSSIIFSENIQNIENFEQIFDDFLK</sequence>
<dbReference type="InterPro" id="IPR027417">
    <property type="entry name" value="P-loop_NTPase"/>
</dbReference>
<evidence type="ECO:0000313" key="7">
    <source>
        <dbReference type="Proteomes" id="UP001177160"/>
    </source>
</evidence>
<dbReference type="SUPFAM" id="SSF52540">
    <property type="entry name" value="P-loop containing nucleoside triphosphate hydrolases"/>
    <property type="match status" value="1"/>
</dbReference>
<name>A0ABT2Y8I0_9MOLU</name>
<evidence type="ECO:0000259" key="5">
    <source>
        <dbReference type="PROSITE" id="PS50893"/>
    </source>
</evidence>
<accession>A0ABT2Y8I0</accession>
<dbReference type="RefSeq" id="WP_263608520.1">
    <property type="nucleotide sequence ID" value="NZ_JAOVQM010000003.1"/>
</dbReference>
<reference evidence="6" key="1">
    <citation type="submission" date="2022-09" db="EMBL/GenBank/DDBJ databases">
        <title>Novel Mycoplasma species identified in domestic and wild animals.</title>
        <authorList>
            <person name="Volokhov D.V."/>
            <person name="Furtak V.A."/>
            <person name="Zagorodnyaya T.A."/>
        </authorList>
    </citation>
    <scope>NUCLEOTIDE SEQUENCE</scope>
    <source>
        <strain evidence="6">Oakley</strain>
    </source>
</reference>
<dbReference type="InterPro" id="IPR050086">
    <property type="entry name" value="MetN_ABC_transporter-like"/>
</dbReference>
<dbReference type="GO" id="GO:0005524">
    <property type="term" value="F:ATP binding"/>
    <property type="evidence" value="ECO:0007669"/>
    <property type="project" value="UniProtKB-KW"/>
</dbReference>
<dbReference type="PROSITE" id="PS00211">
    <property type="entry name" value="ABC_TRANSPORTER_1"/>
    <property type="match status" value="1"/>
</dbReference>
<comment type="caution">
    <text evidence="6">The sequence shown here is derived from an EMBL/GenBank/DDBJ whole genome shotgun (WGS) entry which is preliminary data.</text>
</comment>
<dbReference type="Gene3D" id="3.40.50.300">
    <property type="entry name" value="P-loop containing nucleotide triphosphate hydrolases"/>
    <property type="match status" value="1"/>
</dbReference>
<dbReference type="Pfam" id="PF00005">
    <property type="entry name" value="ABC_tran"/>
    <property type="match status" value="1"/>
</dbReference>
<dbReference type="InterPro" id="IPR003593">
    <property type="entry name" value="AAA+_ATPase"/>
</dbReference>
<evidence type="ECO:0000256" key="1">
    <source>
        <dbReference type="ARBA" id="ARBA00005417"/>
    </source>
</evidence>
<dbReference type="Proteomes" id="UP001177160">
    <property type="component" value="Unassembled WGS sequence"/>
</dbReference>
<feature type="domain" description="ABC transporter" evidence="5">
    <location>
        <begin position="3"/>
        <end position="236"/>
    </location>
</feature>
<dbReference type="PROSITE" id="PS50893">
    <property type="entry name" value="ABC_TRANSPORTER_2"/>
    <property type="match status" value="1"/>
</dbReference>
<evidence type="ECO:0000256" key="2">
    <source>
        <dbReference type="ARBA" id="ARBA00022448"/>
    </source>
</evidence>
<evidence type="ECO:0000256" key="3">
    <source>
        <dbReference type="ARBA" id="ARBA00022741"/>
    </source>
</evidence>
<dbReference type="PANTHER" id="PTHR43166:SF4">
    <property type="entry name" value="PHOSPHONATES IMPORT ATP-BINDING PROTEIN PHNC"/>
    <property type="match status" value="1"/>
</dbReference>
<evidence type="ECO:0000256" key="4">
    <source>
        <dbReference type="ARBA" id="ARBA00022840"/>
    </source>
</evidence>
<dbReference type="SMART" id="SM00382">
    <property type="entry name" value="AAA"/>
    <property type="match status" value="1"/>
</dbReference>